<feature type="coiled-coil region" evidence="1">
    <location>
        <begin position="58"/>
        <end position="85"/>
    </location>
</feature>
<protein>
    <recommendedName>
        <fullName evidence="3">NET domain-containing protein</fullName>
    </recommendedName>
</protein>
<sequence>MNINLFYKMIIDMDNKTDYIIYDYIKSNKINYIKNNNGIFFNLNNLNKEQINELYLIINDYTNNIKSYNDKVDKMKHIINKSKKNSSIIEKKQIYKKININKFTKKEIDIINFSKKI</sequence>
<reference evidence="2" key="1">
    <citation type="journal article" date="2020" name="Nature">
        <title>Giant virus diversity and host interactions through global metagenomics.</title>
        <authorList>
            <person name="Schulz F."/>
            <person name="Roux S."/>
            <person name="Paez-Espino D."/>
            <person name="Jungbluth S."/>
            <person name="Walsh D.A."/>
            <person name="Denef V.J."/>
            <person name="McMahon K.D."/>
            <person name="Konstantinidis K.T."/>
            <person name="Eloe-Fadrosh E.A."/>
            <person name="Kyrpides N.C."/>
            <person name="Woyke T."/>
        </authorList>
    </citation>
    <scope>NUCLEOTIDE SEQUENCE</scope>
    <source>
        <strain evidence="2">GVMAG-M-3300023110-24</strain>
    </source>
</reference>
<organism evidence="2">
    <name type="scientific">viral metagenome</name>
    <dbReference type="NCBI Taxonomy" id="1070528"/>
    <lineage>
        <taxon>unclassified sequences</taxon>
        <taxon>metagenomes</taxon>
        <taxon>organismal metagenomes</taxon>
    </lineage>
</organism>
<evidence type="ECO:0000313" key="2">
    <source>
        <dbReference type="EMBL" id="QHT09113.1"/>
    </source>
</evidence>
<evidence type="ECO:0008006" key="3">
    <source>
        <dbReference type="Google" id="ProtNLM"/>
    </source>
</evidence>
<evidence type="ECO:0000256" key="1">
    <source>
        <dbReference type="SAM" id="Coils"/>
    </source>
</evidence>
<name>A0A6C0CY01_9ZZZZ</name>
<proteinExistence type="predicted"/>
<dbReference type="EMBL" id="MN739508">
    <property type="protein sequence ID" value="QHT09113.1"/>
    <property type="molecule type" value="Genomic_DNA"/>
</dbReference>
<dbReference type="AlphaFoldDB" id="A0A6C0CY01"/>
<keyword evidence="1" id="KW-0175">Coiled coil</keyword>
<accession>A0A6C0CY01</accession>